<dbReference type="AlphaFoldDB" id="A0A9P4J538"/>
<dbReference type="EMBL" id="ML996082">
    <property type="protein sequence ID" value="KAF2155588.1"/>
    <property type="molecule type" value="Genomic_DNA"/>
</dbReference>
<feature type="compositionally biased region" description="Basic residues" evidence="8">
    <location>
        <begin position="657"/>
        <end position="669"/>
    </location>
</feature>
<dbReference type="GO" id="GO:0034457">
    <property type="term" value="C:Mpp10 complex"/>
    <property type="evidence" value="ECO:0007669"/>
    <property type="project" value="UniProtKB-UniRule"/>
</dbReference>
<protein>
    <recommendedName>
        <fullName evidence="7">U3 small nucleolar ribonucleoprotein protein MPP10</fullName>
    </recommendedName>
</protein>
<feature type="compositionally biased region" description="Acidic residues" evidence="8">
    <location>
        <begin position="292"/>
        <end position="317"/>
    </location>
</feature>
<dbReference type="GO" id="GO:0006364">
    <property type="term" value="P:rRNA processing"/>
    <property type="evidence" value="ECO:0007669"/>
    <property type="project" value="UniProtKB-KW"/>
</dbReference>
<dbReference type="PANTHER" id="PTHR17039">
    <property type="entry name" value="U3 SMALL NUCLEOLAR RIBONUCLEOPROTEIN PROTEIN MPP10"/>
    <property type="match status" value="1"/>
</dbReference>
<sequence>MATTTLSKTLQSTPHVFLTPSTDLHSDALAVIASALQPVAASIQKLHEQRTAEHRRKRKRGQGYEDAGDSETKALRTWDEKNALRLGAVHTEGFAVEQVWEQVRRVVEGVGKEIQRDLEIKAEMEELDEEEEEHEDESELGEEGVDYEIEGVDDDEDARPSDGEDSDEEDLEELEDESDEELDSEEDDYGEDENLLDDETEDPVAEQSAEFVPDPNGLNDGFFSIDDFNKQSAFLESADARGGDDGAASDEEEVDWNADPMNEGPASKAKSKPTALDGDDSDEGDGPTFGDMDLDAPEGASDDEAELEGGEMDDMDDMGNANNIMYTDFFAPPAKKGNKNKKGRPHPHNFPAKVAAPAEAVDDIGEEDKEYNTGALSRVHRDLFSDDDDDDDDDDAAEDLSDKGDDEVRPSTKNLSTHEKRQLALNKEISALEATLVSKKPWALSGEASSSSRPLNSLLEEDLAFERTGKPVPVITAEVSADLEALIKSRILARDFQDLHRRRPDDLSVPRAKRDPHDLSDTKSKKSLAELYEDDHLRLTTGSDAAEQLTDAQRKEQAEIVNLWSELRGQLDSLSNFSLRPKAPTVSLEIRSDLPAARMEDARPAAADPEAEVSRLAPGEVYRSGAAVAKDEGEVLMGGRRGQVVAREEMERGDSKRARKRAKERARKRKENEPLPAAGKEKKRDGEKEVLGQLKKGGVKVIGKKGEVTDVEGNKVKGKTGPAGGGAYKL</sequence>
<evidence type="ECO:0000256" key="7">
    <source>
        <dbReference type="PIRNR" id="PIRNR017300"/>
    </source>
</evidence>
<dbReference type="Pfam" id="PF04006">
    <property type="entry name" value="Mpp10"/>
    <property type="match status" value="1"/>
</dbReference>
<feature type="compositionally biased region" description="Low complexity" evidence="8">
    <location>
        <begin position="691"/>
        <end position="701"/>
    </location>
</feature>
<feature type="compositionally biased region" description="Basic and acidic residues" evidence="8">
    <location>
        <begin position="679"/>
        <end position="690"/>
    </location>
</feature>
<evidence type="ECO:0000313" key="9">
    <source>
        <dbReference type="EMBL" id="KAF2155588.1"/>
    </source>
</evidence>
<feature type="region of interest" description="Disordered" evidence="8">
    <location>
        <begin position="506"/>
        <end position="526"/>
    </location>
</feature>
<evidence type="ECO:0000256" key="1">
    <source>
        <dbReference type="ARBA" id="ARBA00004604"/>
    </source>
</evidence>
<accession>A0A9P4J538</accession>
<evidence type="ECO:0000256" key="4">
    <source>
        <dbReference type="ARBA" id="ARBA00023242"/>
    </source>
</evidence>
<feature type="compositionally biased region" description="Basic and acidic residues" evidence="8">
    <location>
        <begin position="704"/>
        <end position="715"/>
    </location>
</feature>
<feature type="compositionally biased region" description="Acidic residues" evidence="8">
    <location>
        <begin position="360"/>
        <end position="369"/>
    </location>
</feature>
<proteinExistence type="inferred from homology"/>
<comment type="function">
    <text evidence="7">Involved in nucleolar processing of pre-18S ribosomal RNA.</text>
</comment>
<organism evidence="9 10">
    <name type="scientific">Myriangium duriaei CBS 260.36</name>
    <dbReference type="NCBI Taxonomy" id="1168546"/>
    <lineage>
        <taxon>Eukaryota</taxon>
        <taxon>Fungi</taxon>
        <taxon>Dikarya</taxon>
        <taxon>Ascomycota</taxon>
        <taxon>Pezizomycotina</taxon>
        <taxon>Dothideomycetes</taxon>
        <taxon>Dothideomycetidae</taxon>
        <taxon>Myriangiales</taxon>
        <taxon>Myriangiaceae</taxon>
        <taxon>Myriangium</taxon>
    </lineage>
</organism>
<evidence type="ECO:0000256" key="2">
    <source>
        <dbReference type="ARBA" id="ARBA00022517"/>
    </source>
</evidence>
<evidence type="ECO:0000256" key="8">
    <source>
        <dbReference type="SAM" id="MobiDB-lite"/>
    </source>
</evidence>
<feature type="region of interest" description="Disordered" evidence="8">
    <location>
        <begin position="48"/>
        <end position="71"/>
    </location>
</feature>
<feature type="compositionally biased region" description="Acidic residues" evidence="8">
    <location>
        <begin position="247"/>
        <end position="256"/>
    </location>
</feature>
<feature type="region of interest" description="Disordered" evidence="8">
    <location>
        <begin position="632"/>
        <end position="730"/>
    </location>
</feature>
<keyword evidence="2 7" id="KW-0690">Ribosome biogenesis</keyword>
<dbReference type="PIRSF" id="PIRSF017300">
    <property type="entry name" value="snoRNP_Mpp10"/>
    <property type="match status" value="1"/>
</dbReference>
<keyword evidence="5 7" id="KW-0687">Ribonucleoprotein</keyword>
<dbReference type="GO" id="GO:0032040">
    <property type="term" value="C:small-subunit processome"/>
    <property type="evidence" value="ECO:0007669"/>
    <property type="project" value="TreeGrafter"/>
</dbReference>
<evidence type="ECO:0000256" key="5">
    <source>
        <dbReference type="ARBA" id="ARBA00023274"/>
    </source>
</evidence>
<name>A0A9P4J538_9PEZI</name>
<feature type="compositionally biased region" description="Acidic residues" evidence="8">
    <location>
        <begin position="385"/>
        <end position="399"/>
    </location>
</feature>
<comment type="subcellular location">
    <subcellularLocation>
        <location evidence="1 7">Nucleus</location>
        <location evidence="1 7">Nucleolus</location>
    </subcellularLocation>
</comment>
<evidence type="ECO:0000256" key="3">
    <source>
        <dbReference type="ARBA" id="ARBA00022552"/>
    </source>
</evidence>
<feature type="compositionally biased region" description="Basic and acidic residues" evidence="8">
    <location>
        <begin position="646"/>
        <end position="656"/>
    </location>
</feature>
<feature type="region of interest" description="Disordered" evidence="8">
    <location>
        <begin position="595"/>
        <end position="618"/>
    </location>
</feature>
<gene>
    <name evidence="9" type="ORF">K461DRAFT_274590</name>
</gene>
<dbReference type="InterPro" id="IPR012173">
    <property type="entry name" value="Mpp10"/>
</dbReference>
<feature type="compositionally biased region" description="Gly residues" evidence="8">
    <location>
        <begin position="721"/>
        <end position="730"/>
    </location>
</feature>
<feature type="compositionally biased region" description="Acidic residues" evidence="8">
    <location>
        <begin position="125"/>
        <end position="204"/>
    </location>
</feature>
<feature type="region of interest" description="Disordered" evidence="8">
    <location>
        <begin position="125"/>
        <end position="421"/>
    </location>
</feature>
<dbReference type="OrthoDB" id="445326at2759"/>
<keyword evidence="3 7" id="KW-0698">rRNA processing</keyword>
<keyword evidence="4 7" id="KW-0539">Nucleus</keyword>
<feature type="compositionally biased region" description="Basic and acidic residues" evidence="8">
    <location>
        <begin position="400"/>
        <end position="421"/>
    </location>
</feature>
<comment type="similarity">
    <text evidence="6 7">Belongs to the MPP10 family.</text>
</comment>
<evidence type="ECO:0000313" key="10">
    <source>
        <dbReference type="Proteomes" id="UP000799439"/>
    </source>
</evidence>
<feature type="compositionally biased region" description="Basic residues" evidence="8">
    <location>
        <begin position="336"/>
        <end position="347"/>
    </location>
</feature>
<dbReference type="GO" id="GO:0005732">
    <property type="term" value="C:sno(s)RNA-containing ribonucleoprotein complex"/>
    <property type="evidence" value="ECO:0007669"/>
    <property type="project" value="UniProtKB-UniRule"/>
</dbReference>
<keyword evidence="10" id="KW-1185">Reference proteome</keyword>
<dbReference type="PANTHER" id="PTHR17039:SF0">
    <property type="entry name" value="U3 SMALL NUCLEOLAR RIBONUCLEOPROTEIN PROTEIN MPP10"/>
    <property type="match status" value="1"/>
</dbReference>
<comment type="caution">
    <text evidence="9">The sequence shown here is derived from an EMBL/GenBank/DDBJ whole genome shotgun (WGS) entry which is preliminary data.</text>
</comment>
<dbReference type="Proteomes" id="UP000799439">
    <property type="component" value="Unassembled WGS sequence"/>
</dbReference>
<evidence type="ECO:0000256" key="6">
    <source>
        <dbReference type="ARBA" id="ARBA00029455"/>
    </source>
</evidence>
<reference evidence="9" key="1">
    <citation type="journal article" date="2020" name="Stud. Mycol.">
        <title>101 Dothideomycetes genomes: a test case for predicting lifestyles and emergence of pathogens.</title>
        <authorList>
            <person name="Haridas S."/>
            <person name="Albert R."/>
            <person name="Binder M."/>
            <person name="Bloem J."/>
            <person name="Labutti K."/>
            <person name="Salamov A."/>
            <person name="Andreopoulos B."/>
            <person name="Baker S."/>
            <person name="Barry K."/>
            <person name="Bills G."/>
            <person name="Bluhm B."/>
            <person name="Cannon C."/>
            <person name="Castanera R."/>
            <person name="Culley D."/>
            <person name="Daum C."/>
            <person name="Ezra D."/>
            <person name="Gonzalez J."/>
            <person name="Henrissat B."/>
            <person name="Kuo A."/>
            <person name="Liang C."/>
            <person name="Lipzen A."/>
            <person name="Lutzoni F."/>
            <person name="Magnuson J."/>
            <person name="Mondo S."/>
            <person name="Nolan M."/>
            <person name="Ohm R."/>
            <person name="Pangilinan J."/>
            <person name="Park H.-J."/>
            <person name="Ramirez L."/>
            <person name="Alfaro M."/>
            <person name="Sun H."/>
            <person name="Tritt A."/>
            <person name="Yoshinaga Y."/>
            <person name="Zwiers L.-H."/>
            <person name="Turgeon B."/>
            <person name="Goodwin S."/>
            <person name="Spatafora J."/>
            <person name="Crous P."/>
            <person name="Grigoriev I."/>
        </authorList>
    </citation>
    <scope>NUCLEOTIDE SEQUENCE</scope>
    <source>
        <strain evidence="9">CBS 260.36</strain>
    </source>
</reference>